<evidence type="ECO:0000313" key="2">
    <source>
        <dbReference type="EMBL" id="KAI9635444.1"/>
    </source>
</evidence>
<dbReference type="AlphaFoldDB" id="A0AA38LV85"/>
<feature type="compositionally biased region" description="Low complexity" evidence="1">
    <location>
        <begin position="447"/>
        <end position="468"/>
    </location>
</feature>
<feature type="region of interest" description="Disordered" evidence="1">
    <location>
        <begin position="285"/>
        <end position="311"/>
    </location>
</feature>
<gene>
    <name evidence="2" type="ORF">MKK02DRAFT_44133</name>
</gene>
<protein>
    <submittedName>
        <fullName evidence="2">Uncharacterized protein</fullName>
    </submittedName>
</protein>
<evidence type="ECO:0000256" key="1">
    <source>
        <dbReference type="SAM" id="MobiDB-lite"/>
    </source>
</evidence>
<sequence length="564" mass="59520">MTIDGVSVNDGSVETRRSPSLAISAISAGESSTSAISKAKAPRKPRAAGAAALKPRKKNEPLPIEVGKATGSNPQKKPSGSRKGKEKADPLPEEVFEVKDEEGEDDDTPVFVGQAMAKKLAERFSFQQEPLGTSVSSADSSSAEAKEKSKSARGRPKKEQKGTDGGDGAVTVKTSKGKGKKKEADGEGGTLVLHPPKDAEPAPAWLGGTYHMLKVLVDCPLCATRWKKTESGPARWRHISSCLPPLFRPPNPAPDLQRLVSDALEAIHAQDAPSTLLDIHLARGDVQDQRPLSPTDAKTGKGKGPSTRQWMRMTRVRAAAERDEGWDAEVSERVRALTEASPTKRPKLERGPKGVSASPSSSPPPSSYPLTQPLGESSLAAQYLRRPSTPPAPPVQPAPPTLSQLYRTAPVPPESTAQPNSSPPHSRVRPASPRPQFQIRFTSPTLPADHLSPASASPASRSNSAAKSPTPPPLPLESSRSDSPEEASFPLPPPSQKRTGRFCLEALSPSSQRALGLAEPFRGRGSPHVDGGFSGKRGSAGLGDGGVGGSLWGSKRSRVEGIAR</sequence>
<feature type="compositionally biased region" description="Low complexity" evidence="1">
    <location>
        <begin position="134"/>
        <end position="143"/>
    </location>
</feature>
<organism evidence="2 3">
    <name type="scientific">Dioszegia hungarica</name>
    <dbReference type="NCBI Taxonomy" id="4972"/>
    <lineage>
        <taxon>Eukaryota</taxon>
        <taxon>Fungi</taxon>
        <taxon>Dikarya</taxon>
        <taxon>Basidiomycota</taxon>
        <taxon>Agaricomycotina</taxon>
        <taxon>Tremellomycetes</taxon>
        <taxon>Tremellales</taxon>
        <taxon>Bulleribasidiaceae</taxon>
        <taxon>Dioszegia</taxon>
    </lineage>
</organism>
<evidence type="ECO:0000313" key="3">
    <source>
        <dbReference type="Proteomes" id="UP001164286"/>
    </source>
</evidence>
<feature type="compositionally biased region" description="Polar residues" evidence="1">
    <location>
        <begin position="415"/>
        <end position="424"/>
    </location>
</feature>
<comment type="caution">
    <text evidence="2">The sequence shown here is derived from an EMBL/GenBank/DDBJ whole genome shotgun (WGS) entry which is preliminary data.</text>
</comment>
<feature type="compositionally biased region" description="Pro residues" evidence="1">
    <location>
        <begin position="388"/>
        <end position="400"/>
    </location>
</feature>
<dbReference type="GeneID" id="77731996"/>
<feature type="compositionally biased region" description="Gly residues" evidence="1">
    <location>
        <begin position="532"/>
        <end position="551"/>
    </location>
</feature>
<keyword evidence="3" id="KW-1185">Reference proteome</keyword>
<dbReference type="EMBL" id="JAKWFO010000005">
    <property type="protein sequence ID" value="KAI9635444.1"/>
    <property type="molecule type" value="Genomic_DNA"/>
</dbReference>
<accession>A0AA38LV85</accession>
<feature type="compositionally biased region" description="Acidic residues" evidence="1">
    <location>
        <begin position="91"/>
        <end position="108"/>
    </location>
</feature>
<feature type="region of interest" description="Disordered" evidence="1">
    <location>
        <begin position="1"/>
        <end position="198"/>
    </location>
</feature>
<proteinExistence type="predicted"/>
<dbReference type="Proteomes" id="UP001164286">
    <property type="component" value="Unassembled WGS sequence"/>
</dbReference>
<feature type="region of interest" description="Disordered" evidence="1">
    <location>
        <begin position="336"/>
        <end position="564"/>
    </location>
</feature>
<name>A0AA38LV85_9TREE</name>
<dbReference type="RefSeq" id="XP_052945221.1">
    <property type="nucleotide sequence ID" value="XM_053092791.1"/>
</dbReference>
<reference evidence="2" key="1">
    <citation type="journal article" date="2022" name="G3 (Bethesda)">
        <title>High quality genome of the basidiomycete yeast Dioszegia hungarica PDD-24b-2 isolated from cloud water.</title>
        <authorList>
            <person name="Jarrige D."/>
            <person name="Haridas S."/>
            <person name="Bleykasten-Grosshans C."/>
            <person name="Joly M."/>
            <person name="Nadalig T."/>
            <person name="Sancelme M."/>
            <person name="Vuilleumier S."/>
            <person name="Grigoriev I.V."/>
            <person name="Amato P."/>
            <person name="Bringel F."/>
        </authorList>
    </citation>
    <scope>NUCLEOTIDE SEQUENCE</scope>
    <source>
        <strain evidence="2">PDD-24b-2</strain>
    </source>
</reference>